<sequence>MPWNEKGDEPVQAVVTLDSFVTQGRRSDEPGNAMSPDERRLSDEAVRWRVRLQAEDLTDEERRSFEEWTRRSDRHRAAYARIDSLWRDLDAPSRHVWEEVRRGVEPADAAVPPVSLRWKRPALIAASVLLAVLAGLWVMDFGEPWTPGLVRTARGEYASRILPDGSTVHLNTDSVVSVEFTDQKRRLVLKRGEAWFSVASEPARPFAVEAGGGTVRAIGTEFNVRQDHDGTTVTVIEGTVEVSPSAPPASSPPSVRASVGAGEQVRYSRSGGMDKVVPADLVQVTGWRRGQLVFDLKPLGDVVEEVDRYWPGRILVLSPDLRRHRVSGVFKTGDPDAVVHALETTFQMKSLKVAGLLIILYQ</sequence>
<reference evidence="3" key="1">
    <citation type="submission" date="2022-10" db="EMBL/GenBank/DDBJ databases">
        <authorList>
            <person name="Koch H."/>
        </authorList>
    </citation>
    <scope>NUCLEOTIDE SEQUENCE</scope>
    <source>
        <strain evidence="3">DNF</strain>
    </source>
</reference>
<dbReference type="Pfam" id="PF16220">
    <property type="entry name" value="DUF4880"/>
    <property type="match status" value="1"/>
</dbReference>
<keyword evidence="4" id="KW-1185">Reference proteome</keyword>
<dbReference type="KEGG" id="nti:DNFV4_00706"/>
<dbReference type="EMBL" id="OX365700">
    <property type="protein sequence ID" value="CAI4030278.1"/>
    <property type="molecule type" value="Genomic_DNA"/>
</dbReference>
<dbReference type="GO" id="GO:0016989">
    <property type="term" value="F:sigma factor antagonist activity"/>
    <property type="evidence" value="ECO:0007669"/>
    <property type="project" value="TreeGrafter"/>
</dbReference>
<evidence type="ECO:0000313" key="4">
    <source>
        <dbReference type="Proteomes" id="UP001179121"/>
    </source>
</evidence>
<evidence type="ECO:0000313" key="3">
    <source>
        <dbReference type="EMBL" id="CAI4030278.1"/>
    </source>
</evidence>
<protein>
    <submittedName>
        <fullName evidence="3">Iron dicitrate transporter FecR</fullName>
    </submittedName>
</protein>
<dbReference type="InterPro" id="IPR006860">
    <property type="entry name" value="FecR"/>
</dbReference>
<dbReference type="Gene3D" id="3.55.50.30">
    <property type="match status" value="1"/>
</dbReference>
<dbReference type="Gene3D" id="2.60.120.1440">
    <property type="match status" value="1"/>
</dbReference>
<feature type="domain" description="FecR protein" evidence="1">
    <location>
        <begin position="150"/>
        <end position="241"/>
    </location>
</feature>
<gene>
    <name evidence="3" type="ORF">DNFV4_00706</name>
</gene>
<dbReference type="Pfam" id="PF04773">
    <property type="entry name" value="FecR"/>
    <property type="match status" value="1"/>
</dbReference>
<dbReference type="PIRSF" id="PIRSF018266">
    <property type="entry name" value="FecR"/>
    <property type="match status" value="1"/>
</dbReference>
<organism evidence="3 4">
    <name type="scientific">Nitrospira tepida</name>
    <dbReference type="NCBI Taxonomy" id="2973512"/>
    <lineage>
        <taxon>Bacteria</taxon>
        <taxon>Pseudomonadati</taxon>
        <taxon>Nitrospirota</taxon>
        <taxon>Nitrospiria</taxon>
        <taxon>Nitrospirales</taxon>
        <taxon>Nitrospiraceae</taxon>
        <taxon>Nitrospira</taxon>
    </lineage>
</organism>
<evidence type="ECO:0000259" key="1">
    <source>
        <dbReference type="Pfam" id="PF04773"/>
    </source>
</evidence>
<dbReference type="PANTHER" id="PTHR30273:SF2">
    <property type="entry name" value="PROTEIN FECR"/>
    <property type="match status" value="1"/>
</dbReference>
<name>A0AA86T9E1_9BACT</name>
<feature type="domain" description="FecR N-terminal" evidence="2">
    <location>
        <begin position="43"/>
        <end position="84"/>
    </location>
</feature>
<dbReference type="AlphaFoldDB" id="A0AA86T9E1"/>
<dbReference type="Proteomes" id="UP001179121">
    <property type="component" value="Chromosome"/>
</dbReference>
<accession>A0AA86T9E1</accession>
<dbReference type="PANTHER" id="PTHR30273">
    <property type="entry name" value="PERIPLASMIC SIGNAL SENSOR AND SIGMA FACTOR ACTIVATOR FECR-RELATED"/>
    <property type="match status" value="1"/>
</dbReference>
<proteinExistence type="predicted"/>
<dbReference type="InterPro" id="IPR032623">
    <property type="entry name" value="FecR_N"/>
</dbReference>
<dbReference type="InterPro" id="IPR012373">
    <property type="entry name" value="Ferrdict_sens_TM"/>
</dbReference>
<evidence type="ECO:0000259" key="2">
    <source>
        <dbReference type="Pfam" id="PF16220"/>
    </source>
</evidence>